<proteinExistence type="predicted"/>
<keyword evidence="2" id="KW-1185">Reference proteome</keyword>
<accession>A0A8X7CR23</accession>
<gene>
    <name evidence="1" type="ORF">TNIN_65281</name>
</gene>
<comment type="caution">
    <text evidence="1">The sequence shown here is derived from an EMBL/GenBank/DDBJ whole genome shotgun (WGS) entry which is preliminary data.</text>
</comment>
<organism evidence="1 2">
    <name type="scientific">Trichonephila inaurata madagascariensis</name>
    <dbReference type="NCBI Taxonomy" id="2747483"/>
    <lineage>
        <taxon>Eukaryota</taxon>
        <taxon>Metazoa</taxon>
        <taxon>Ecdysozoa</taxon>
        <taxon>Arthropoda</taxon>
        <taxon>Chelicerata</taxon>
        <taxon>Arachnida</taxon>
        <taxon>Araneae</taxon>
        <taxon>Araneomorphae</taxon>
        <taxon>Entelegynae</taxon>
        <taxon>Araneoidea</taxon>
        <taxon>Nephilidae</taxon>
        <taxon>Trichonephila</taxon>
        <taxon>Trichonephila inaurata</taxon>
    </lineage>
</organism>
<dbReference type="EMBL" id="BMAV01019978">
    <property type="protein sequence ID" value="GFY73312.1"/>
    <property type="molecule type" value="Genomic_DNA"/>
</dbReference>
<protein>
    <submittedName>
        <fullName evidence="1">Uncharacterized protein</fullName>
    </submittedName>
</protein>
<name>A0A8X7CR23_9ARAC</name>
<reference evidence="1" key="1">
    <citation type="submission" date="2020-08" db="EMBL/GenBank/DDBJ databases">
        <title>Multicomponent nature underlies the extraordinary mechanical properties of spider dragline silk.</title>
        <authorList>
            <person name="Kono N."/>
            <person name="Nakamura H."/>
            <person name="Mori M."/>
            <person name="Yoshida Y."/>
            <person name="Ohtoshi R."/>
            <person name="Malay A.D."/>
            <person name="Moran D.A.P."/>
            <person name="Tomita M."/>
            <person name="Numata K."/>
            <person name="Arakawa K."/>
        </authorList>
    </citation>
    <scope>NUCLEOTIDE SEQUENCE</scope>
</reference>
<sequence length="176" mass="19065">MWNIQTACTTCFNSSVKLVVHERSLTTPTRPLHIHHQKIVSQKILPSERTVYIPTYTSTTTETSISSADKVQTNRFPGVVGIRILTGTSPQSTPRAVRELGDEGVTPTFPLANEVAALGGFGSSPYLADSDDDAVGWAEGGGRMFDGRSSNGVSGCTEIVCRFGIPRRRGNRIEVR</sequence>
<dbReference type="Proteomes" id="UP000886998">
    <property type="component" value="Unassembled WGS sequence"/>
</dbReference>
<evidence type="ECO:0000313" key="1">
    <source>
        <dbReference type="EMBL" id="GFY73312.1"/>
    </source>
</evidence>
<dbReference type="AlphaFoldDB" id="A0A8X7CR23"/>
<evidence type="ECO:0000313" key="2">
    <source>
        <dbReference type="Proteomes" id="UP000886998"/>
    </source>
</evidence>